<dbReference type="OrthoDB" id="2489132at2"/>
<dbReference type="STRING" id="1208321.D104_08570"/>
<organism evidence="11 12">
    <name type="scientific">Marinomonas profundimaris</name>
    <dbReference type="NCBI Taxonomy" id="1208321"/>
    <lineage>
        <taxon>Bacteria</taxon>
        <taxon>Pseudomonadati</taxon>
        <taxon>Pseudomonadota</taxon>
        <taxon>Gammaproteobacteria</taxon>
        <taxon>Oceanospirillales</taxon>
        <taxon>Oceanospirillaceae</taxon>
        <taxon>Marinomonas</taxon>
    </lineage>
</organism>
<reference evidence="11 12" key="1">
    <citation type="journal article" date="2014" name="Genome Announc.">
        <title>Draft Genome Sequence of Marinomonas sp. Strain D104, a Polycyclic Aromatic Hydrocarbon-Degrading Bacterium from the Deep-Sea Sediment of the Arctic Ocean.</title>
        <authorList>
            <person name="Dong C."/>
            <person name="Bai X."/>
            <person name="Lai Q."/>
            <person name="Xie Y."/>
            <person name="Chen X."/>
            <person name="Shao Z."/>
        </authorList>
    </citation>
    <scope>NUCLEOTIDE SEQUENCE [LARGE SCALE GENOMIC DNA]</scope>
    <source>
        <strain evidence="11 12">D104</strain>
    </source>
</reference>
<dbReference type="PROSITE" id="PS50192">
    <property type="entry name" value="T_SNARE"/>
    <property type="match status" value="1"/>
</dbReference>
<dbReference type="EMBL" id="AYOZ01000012">
    <property type="protein sequence ID" value="ETI60746.1"/>
    <property type="molecule type" value="Genomic_DNA"/>
</dbReference>
<evidence type="ECO:0000259" key="9">
    <source>
        <dbReference type="PROSITE" id="PS50192"/>
    </source>
</evidence>
<evidence type="ECO:0000313" key="12">
    <source>
        <dbReference type="Proteomes" id="UP000018857"/>
    </source>
</evidence>
<keyword evidence="12" id="KW-1185">Reference proteome</keyword>
<protein>
    <submittedName>
        <fullName evidence="11">Methyl-accepting chemotaxis protein</fullName>
    </submittedName>
</protein>
<dbReference type="PANTHER" id="PTHR32089">
    <property type="entry name" value="METHYL-ACCEPTING CHEMOTAXIS PROTEIN MCPB"/>
    <property type="match status" value="1"/>
</dbReference>
<dbReference type="PROSITE" id="PS50885">
    <property type="entry name" value="HAMP"/>
    <property type="match status" value="1"/>
</dbReference>
<dbReference type="PATRIC" id="fig|1208321.3.peg.1698"/>
<feature type="coiled-coil region" evidence="6">
    <location>
        <begin position="338"/>
        <end position="365"/>
    </location>
</feature>
<feature type="transmembrane region" description="Helical" evidence="7">
    <location>
        <begin position="187"/>
        <end position="206"/>
    </location>
</feature>
<comment type="caution">
    <text evidence="11">The sequence shown here is derived from an EMBL/GenBank/DDBJ whole genome shotgun (WGS) entry which is preliminary data.</text>
</comment>
<keyword evidence="3 5" id="KW-0807">Transducer</keyword>
<dbReference type="GO" id="GO:0004888">
    <property type="term" value="F:transmembrane signaling receptor activity"/>
    <property type="evidence" value="ECO:0007669"/>
    <property type="project" value="InterPro"/>
</dbReference>
<keyword evidence="6" id="KW-0175">Coiled coil</keyword>
<comment type="subcellular location">
    <subcellularLocation>
        <location evidence="1">Cell inner membrane</location>
        <topology evidence="1">Multi-pass membrane protein</topology>
    </subcellularLocation>
</comment>
<dbReference type="InterPro" id="IPR000727">
    <property type="entry name" value="T_SNARE_dom"/>
</dbReference>
<evidence type="ECO:0000256" key="6">
    <source>
        <dbReference type="SAM" id="Coils"/>
    </source>
</evidence>
<keyword evidence="7" id="KW-1133">Transmembrane helix</keyword>
<keyword evidence="7" id="KW-0472">Membrane</keyword>
<keyword evidence="2" id="KW-1003">Cell membrane</keyword>
<dbReference type="InterPro" id="IPR004090">
    <property type="entry name" value="Chemotax_Me-accpt_rcpt"/>
</dbReference>
<gene>
    <name evidence="11" type="ORF">D104_08570</name>
</gene>
<dbReference type="GO" id="GO:0006935">
    <property type="term" value="P:chemotaxis"/>
    <property type="evidence" value="ECO:0007669"/>
    <property type="project" value="InterPro"/>
</dbReference>
<feature type="domain" description="T-SNARE coiled-coil homology" evidence="9">
    <location>
        <begin position="454"/>
        <end position="501"/>
    </location>
</feature>
<evidence type="ECO:0000256" key="2">
    <source>
        <dbReference type="ARBA" id="ARBA00022519"/>
    </source>
</evidence>
<proteinExistence type="inferred from homology"/>
<accession>W1RU36</accession>
<evidence type="ECO:0000313" key="11">
    <source>
        <dbReference type="EMBL" id="ETI60746.1"/>
    </source>
</evidence>
<dbReference type="SMART" id="SM00304">
    <property type="entry name" value="HAMP"/>
    <property type="match status" value="1"/>
</dbReference>
<dbReference type="RefSeq" id="WP_024023852.1">
    <property type="nucleotide sequence ID" value="NZ_AYOZ01000012.1"/>
</dbReference>
<dbReference type="AlphaFoldDB" id="W1RU36"/>
<feature type="domain" description="HAMP" evidence="10">
    <location>
        <begin position="208"/>
        <end position="262"/>
    </location>
</feature>
<dbReference type="Pfam" id="PF00015">
    <property type="entry name" value="MCPsignal"/>
    <property type="match status" value="1"/>
</dbReference>
<evidence type="ECO:0000259" key="8">
    <source>
        <dbReference type="PROSITE" id="PS50111"/>
    </source>
</evidence>
<dbReference type="InterPro" id="IPR003660">
    <property type="entry name" value="HAMP_dom"/>
</dbReference>
<dbReference type="PANTHER" id="PTHR32089:SF112">
    <property type="entry name" value="LYSOZYME-LIKE PROTEIN-RELATED"/>
    <property type="match status" value="1"/>
</dbReference>
<evidence type="ECO:0000256" key="1">
    <source>
        <dbReference type="ARBA" id="ARBA00004429"/>
    </source>
</evidence>
<dbReference type="GO" id="GO:0007165">
    <property type="term" value="P:signal transduction"/>
    <property type="evidence" value="ECO:0007669"/>
    <property type="project" value="UniProtKB-KW"/>
</dbReference>
<dbReference type="Proteomes" id="UP000018857">
    <property type="component" value="Unassembled WGS sequence"/>
</dbReference>
<dbReference type="PROSITE" id="PS50111">
    <property type="entry name" value="CHEMOTAXIS_TRANSDUC_2"/>
    <property type="match status" value="1"/>
</dbReference>
<keyword evidence="2" id="KW-0997">Cell inner membrane</keyword>
<dbReference type="InterPro" id="IPR004089">
    <property type="entry name" value="MCPsignal_dom"/>
</dbReference>
<dbReference type="SMART" id="SM00283">
    <property type="entry name" value="MA"/>
    <property type="match status" value="1"/>
</dbReference>
<keyword evidence="7" id="KW-0812">Transmembrane</keyword>
<evidence type="ECO:0000259" key="10">
    <source>
        <dbReference type="PROSITE" id="PS50885"/>
    </source>
</evidence>
<evidence type="ECO:0000256" key="5">
    <source>
        <dbReference type="PROSITE-ProRule" id="PRU00284"/>
    </source>
</evidence>
<dbReference type="GO" id="GO:0005886">
    <property type="term" value="C:plasma membrane"/>
    <property type="evidence" value="ECO:0007669"/>
    <property type="project" value="UniProtKB-SubCell"/>
</dbReference>
<dbReference type="SUPFAM" id="SSF58104">
    <property type="entry name" value="Methyl-accepting chemotaxis protein (MCP) signaling domain"/>
    <property type="match status" value="1"/>
</dbReference>
<comment type="similarity">
    <text evidence="4">Belongs to the methyl-accepting chemotaxis (MCP) protein family.</text>
</comment>
<dbReference type="FunFam" id="1.10.287.950:FF:000001">
    <property type="entry name" value="Methyl-accepting chemotaxis sensory transducer"/>
    <property type="match status" value="1"/>
</dbReference>
<feature type="domain" description="Methyl-accepting transducer" evidence="8">
    <location>
        <begin position="267"/>
        <end position="503"/>
    </location>
</feature>
<dbReference type="PRINTS" id="PR00260">
    <property type="entry name" value="CHEMTRNSDUCR"/>
</dbReference>
<dbReference type="eggNOG" id="COG0840">
    <property type="taxonomic scope" value="Bacteria"/>
</dbReference>
<dbReference type="Gene3D" id="1.10.287.950">
    <property type="entry name" value="Methyl-accepting chemotaxis protein"/>
    <property type="match status" value="1"/>
</dbReference>
<evidence type="ECO:0000256" key="4">
    <source>
        <dbReference type="ARBA" id="ARBA00029447"/>
    </source>
</evidence>
<sequence length="539" mass="58868">MKVLQTIRGRYTLAFGALTLIFLSVVISTESLVSFLQNSIGKYSQGTSLIQNADRDLYQSRLALASLVFEQEGGINAEMEAAVLSNAQQALERMQAFRKLTNDIPEIKEFLTDFDVNFESWHRRSLDVLDTIKQGHHNAAMIRFIGANQTDFINLRALYDHSEELIEKYATLEKHSIDSYADTFKSVVAVLAVVVLISSVALAWFAPRNISNAIKKVTYGVRQVSSGDGDLTRKINSTKQDETGELSRELDGLVSRLGGLIREVRNGCEHIRQEMHELGDAATQSEALSQRQHQALDFVVTAVEEMGGATRDVAQNAAHTVEEVSALNHSADNGVKQLDSAIIQLQSLAEQIDNAAQVIDKLSDRSNNIASVLDVILGISEQTNLLALNAAIEAARAGEQGRGFAVVADEVRELASKTQASTEDIQEMISGLQAGVNNAVSAITESVKMANNSVSLSQETMQSIEVVKKSAGRIYDFTAQTASATEQQSKVTDEINENLSSLSTMSKEVLDISRSISHSVQETLSNSDELANQVKRFTV</sequence>
<evidence type="ECO:0000256" key="3">
    <source>
        <dbReference type="ARBA" id="ARBA00023224"/>
    </source>
</evidence>
<evidence type="ECO:0000256" key="7">
    <source>
        <dbReference type="SAM" id="Phobius"/>
    </source>
</evidence>
<name>W1RU36_9GAMM</name>
<dbReference type="CDD" id="cd11386">
    <property type="entry name" value="MCP_signal"/>
    <property type="match status" value="1"/>
</dbReference>